<keyword evidence="9" id="KW-0804">Transcription</keyword>
<dbReference type="InterPro" id="IPR039355">
    <property type="entry name" value="Transcription_factor_GATA"/>
</dbReference>
<dbReference type="FunFam" id="3.30.50.10:FF:000001">
    <property type="entry name" value="GATA transcription factor (GATAd)"/>
    <property type="match status" value="1"/>
</dbReference>
<reference evidence="14" key="1">
    <citation type="submission" date="2021-05" db="EMBL/GenBank/DDBJ databases">
        <authorList>
            <person name="Alioto T."/>
            <person name="Alioto T."/>
            <person name="Gomez Garrido J."/>
        </authorList>
    </citation>
    <scope>NUCLEOTIDE SEQUENCE</scope>
</reference>
<keyword evidence="8" id="KW-0010">Activator</keyword>
<feature type="domain" description="GATA-type" evidence="13">
    <location>
        <begin position="129"/>
        <end position="183"/>
    </location>
</feature>
<evidence type="ECO:0000256" key="6">
    <source>
        <dbReference type="ARBA" id="ARBA00023015"/>
    </source>
</evidence>
<feature type="region of interest" description="Disordered" evidence="12">
    <location>
        <begin position="21"/>
        <end position="84"/>
    </location>
</feature>
<feature type="compositionally biased region" description="Low complexity" evidence="12">
    <location>
        <begin position="368"/>
        <end position="377"/>
    </location>
</feature>
<comment type="subcellular location">
    <subcellularLocation>
        <location evidence="1">Nucleus</location>
    </subcellularLocation>
</comment>
<evidence type="ECO:0000256" key="4">
    <source>
        <dbReference type="ARBA" id="ARBA00022771"/>
    </source>
</evidence>
<dbReference type="InterPro" id="IPR013088">
    <property type="entry name" value="Znf_NHR/GATA"/>
</dbReference>
<feature type="region of interest" description="Disordered" evidence="12">
    <location>
        <begin position="365"/>
        <end position="394"/>
    </location>
</feature>
<evidence type="ECO:0000256" key="3">
    <source>
        <dbReference type="ARBA" id="ARBA00022737"/>
    </source>
</evidence>
<dbReference type="SUPFAM" id="SSF57716">
    <property type="entry name" value="Glucocorticoid receptor-like (DNA-binding domain)"/>
    <property type="match status" value="2"/>
</dbReference>
<feature type="compositionally biased region" description="Low complexity" evidence="12">
    <location>
        <begin position="285"/>
        <end position="295"/>
    </location>
</feature>
<evidence type="ECO:0000256" key="12">
    <source>
        <dbReference type="SAM" id="MobiDB-lite"/>
    </source>
</evidence>
<keyword evidence="3" id="KW-0677">Repeat</keyword>
<evidence type="ECO:0000256" key="9">
    <source>
        <dbReference type="ARBA" id="ARBA00023163"/>
    </source>
</evidence>
<evidence type="ECO:0000313" key="14">
    <source>
        <dbReference type="EMBL" id="CAG6620210.1"/>
    </source>
</evidence>
<feature type="compositionally biased region" description="Polar residues" evidence="12">
    <location>
        <begin position="26"/>
        <end position="42"/>
    </location>
</feature>
<dbReference type="GO" id="GO:0005634">
    <property type="term" value="C:nucleus"/>
    <property type="evidence" value="ECO:0007669"/>
    <property type="project" value="UniProtKB-SubCell"/>
</dbReference>
<evidence type="ECO:0000259" key="13">
    <source>
        <dbReference type="PROSITE" id="PS50114"/>
    </source>
</evidence>
<accession>A0A8D8M0Y5</accession>
<feature type="domain" description="GATA-type" evidence="13">
    <location>
        <begin position="183"/>
        <end position="236"/>
    </location>
</feature>
<dbReference type="GO" id="GO:0000978">
    <property type="term" value="F:RNA polymerase II cis-regulatory region sequence-specific DNA binding"/>
    <property type="evidence" value="ECO:0007669"/>
    <property type="project" value="TreeGrafter"/>
</dbReference>
<evidence type="ECO:0000256" key="11">
    <source>
        <dbReference type="PROSITE-ProRule" id="PRU00094"/>
    </source>
</evidence>
<proteinExistence type="predicted"/>
<dbReference type="SMART" id="SM00401">
    <property type="entry name" value="ZnF_GATA"/>
    <property type="match status" value="2"/>
</dbReference>
<keyword evidence="5" id="KW-0862">Zinc</keyword>
<dbReference type="PANTHER" id="PTHR10071">
    <property type="entry name" value="TRANSCRIPTION FACTOR GATA FAMILY MEMBER"/>
    <property type="match status" value="1"/>
</dbReference>
<dbReference type="PROSITE" id="PS50114">
    <property type="entry name" value="GATA_ZN_FINGER_2"/>
    <property type="match status" value="2"/>
</dbReference>
<evidence type="ECO:0000256" key="8">
    <source>
        <dbReference type="ARBA" id="ARBA00023159"/>
    </source>
</evidence>
<dbReference type="InterPro" id="IPR000679">
    <property type="entry name" value="Znf_GATA"/>
</dbReference>
<dbReference type="AlphaFoldDB" id="A0A8D8M0Y5"/>
<dbReference type="GO" id="GO:0045944">
    <property type="term" value="P:positive regulation of transcription by RNA polymerase II"/>
    <property type="evidence" value="ECO:0007669"/>
    <property type="project" value="TreeGrafter"/>
</dbReference>
<feature type="compositionally biased region" description="Low complexity" evidence="12">
    <location>
        <begin position="46"/>
        <end position="60"/>
    </location>
</feature>
<dbReference type="EMBL" id="HBUF01047232">
    <property type="protein sequence ID" value="CAG6620210.1"/>
    <property type="molecule type" value="Transcribed_RNA"/>
</dbReference>
<evidence type="ECO:0000256" key="2">
    <source>
        <dbReference type="ARBA" id="ARBA00022723"/>
    </source>
</evidence>
<protein>
    <submittedName>
        <fullName evidence="14">GATA-binding factor A</fullName>
    </submittedName>
</protein>
<dbReference type="Pfam" id="PF00320">
    <property type="entry name" value="GATA"/>
    <property type="match status" value="2"/>
</dbReference>
<keyword evidence="4 11" id="KW-0863">Zinc-finger</keyword>
<dbReference type="PANTHER" id="PTHR10071:SF337">
    <property type="entry name" value="GATA-BINDING FACTOR A"/>
    <property type="match status" value="1"/>
</dbReference>
<organism evidence="14">
    <name type="scientific">Cacopsylla melanoneura</name>
    <dbReference type="NCBI Taxonomy" id="428564"/>
    <lineage>
        <taxon>Eukaryota</taxon>
        <taxon>Metazoa</taxon>
        <taxon>Ecdysozoa</taxon>
        <taxon>Arthropoda</taxon>
        <taxon>Hexapoda</taxon>
        <taxon>Insecta</taxon>
        <taxon>Pterygota</taxon>
        <taxon>Neoptera</taxon>
        <taxon>Paraneoptera</taxon>
        <taxon>Hemiptera</taxon>
        <taxon>Sternorrhyncha</taxon>
        <taxon>Psylloidea</taxon>
        <taxon>Psyllidae</taxon>
        <taxon>Psyllinae</taxon>
        <taxon>Cacopsylla</taxon>
    </lineage>
</organism>
<dbReference type="PROSITE" id="PS00344">
    <property type="entry name" value="GATA_ZN_FINGER_1"/>
    <property type="match status" value="2"/>
</dbReference>
<keyword evidence="10" id="KW-0539">Nucleus</keyword>
<sequence length="394" mass="42470">MYHPNPSAALAATNYLPHHHGIANPAGTSPYQTPQHQASSSMYGIPPSRSTSSMFSSSPSGGAWNPSPSVGGATTPHPVSSPHEHSLYHAAAAAGSTFYSGQPSAAVMWRYADPASFQRSYEAGMEFQFGEGRECVNCGAISTPLWRRDGTGHYLCNACGLYHKMNGMNRPLVKQPRRLTASRRSGLVCSNCNTTNTSLWRRNQQGEPVCNACGLYYKLHGVARPLTMKKESIQTRKRKLKGSSKNELGGKMSKHSRQDHHTTPSTPDSALHSYTPTRSTPNIPSPSSSYHSPSSGATGHADSLVAANVLSAYSNLASAYSSANYYYDHLINIKSERLSPNSTAGGLSTHMHHQNQQSPHIMLASNQHGSHSPSPLHSHQDEAAQRPTVVSIIS</sequence>
<keyword evidence="6" id="KW-0805">Transcription regulation</keyword>
<evidence type="ECO:0000256" key="1">
    <source>
        <dbReference type="ARBA" id="ARBA00004123"/>
    </source>
</evidence>
<dbReference type="PRINTS" id="PR00619">
    <property type="entry name" value="GATAZNFINGER"/>
</dbReference>
<evidence type="ECO:0000256" key="10">
    <source>
        <dbReference type="ARBA" id="ARBA00023242"/>
    </source>
</evidence>
<dbReference type="GO" id="GO:0008270">
    <property type="term" value="F:zinc ion binding"/>
    <property type="evidence" value="ECO:0007669"/>
    <property type="project" value="UniProtKB-KW"/>
</dbReference>
<keyword evidence="7" id="KW-0238">DNA-binding</keyword>
<dbReference type="CDD" id="cd00202">
    <property type="entry name" value="ZnF_GATA"/>
    <property type="match status" value="2"/>
</dbReference>
<evidence type="ECO:0000256" key="5">
    <source>
        <dbReference type="ARBA" id="ARBA00022833"/>
    </source>
</evidence>
<name>A0A8D8M0Y5_9HEMI</name>
<dbReference type="GO" id="GO:0000981">
    <property type="term" value="F:DNA-binding transcription factor activity, RNA polymerase II-specific"/>
    <property type="evidence" value="ECO:0007669"/>
    <property type="project" value="TreeGrafter"/>
</dbReference>
<evidence type="ECO:0000256" key="7">
    <source>
        <dbReference type="ARBA" id="ARBA00023125"/>
    </source>
</evidence>
<feature type="region of interest" description="Disordered" evidence="12">
    <location>
        <begin position="228"/>
        <end position="299"/>
    </location>
</feature>
<feature type="compositionally biased region" description="Polar residues" evidence="12">
    <location>
        <begin position="263"/>
        <end position="282"/>
    </location>
</feature>
<dbReference type="FunFam" id="3.30.50.10:FF:000032">
    <property type="entry name" value="Transcription factor GATA-3"/>
    <property type="match status" value="1"/>
</dbReference>
<dbReference type="GO" id="GO:0000122">
    <property type="term" value="P:negative regulation of transcription by RNA polymerase II"/>
    <property type="evidence" value="ECO:0007669"/>
    <property type="project" value="TreeGrafter"/>
</dbReference>
<keyword evidence="2" id="KW-0479">Metal-binding</keyword>
<dbReference type="Gene3D" id="3.30.50.10">
    <property type="entry name" value="Erythroid Transcription Factor GATA-1, subunit A"/>
    <property type="match status" value="2"/>
</dbReference>
<dbReference type="GO" id="GO:0045165">
    <property type="term" value="P:cell fate commitment"/>
    <property type="evidence" value="ECO:0007669"/>
    <property type="project" value="TreeGrafter"/>
</dbReference>